<evidence type="ECO:0000256" key="7">
    <source>
        <dbReference type="ARBA" id="ARBA00023053"/>
    </source>
</evidence>
<evidence type="ECO:0000313" key="13">
    <source>
        <dbReference type="EMBL" id="CAF4659667.1"/>
    </source>
</evidence>
<evidence type="ECO:0000256" key="4">
    <source>
        <dbReference type="ARBA" id="ARBA00022475"/>
    </source>
</evidence>
<dbReference type="EMBL" id="CAJOBS010000914">
    <property type="protein sequence ID" value="CAF4659667.1"/>
    <property type="molecule type" value="Genomic_DNA"/>
</dbReference>
<feature type="transmembrane region" description="Helical" evidence="12">
    <location>
        <begin position="197"/>
        <end position="219"/>
    </location>
</feature>
<keyword evidence="6 12" id="KW-1133">Transmembrane helix</keyword>
<dbReference type="GO" id="GO:0006814">
    <property type="term" value="P:sodium ion transport"/>
    <property type="evidence" value="ECO:0007669"/>
    <property type="project" value="UniProtKB-KW"/>
</dbReference>
<keyword evidence="4" id="KW-1003">Cell membrane</keyword>
<gene>
    <name evidence="13" type="ORF">TOA249_LOCUS14610</name>
</gene>
<dbReference type="GO" id="GO:0005886">
    <property type="term" value="C:plasma membrane"/>
    <property type="evidence" value="ECO:0007669"/>
    <property type="project" value="UniProtKB-SubCell"/>
</dbReference>
<evidence type="ECO:0000256" key="5">
    <source>
        <dbReference type="ARBA" id="ARBA00022692"/>
    </source>
</evidence>
<dbReference type="PANTHER" id="PTHR42985:SF40">
    <property type="entry name" value="LD47995P-RELATED"/>
    <property type="match status" value="1"/>
</dbReference>
<keyword evidence="8" id="KW-0406">Ion transport</keyword>
<proteinExistence type="inferred from homology"/>
<comment type="similarity">
    <text evidence="2 11">Belongs to the sodium:solute symporter (SSF) (TC 2.A.21) family.</text>
</comment>
<organism evidence="13 14">
    <name type="scientific">Rotaria socialis</name>
    <dbReference type="NCBI Taxonomy" id="392032"/>
    <lineage>
        <taxon>Eukaryota</taxon>
        <taxon>Metazoa</taxon>
        <taxon>Spiralia</taxon>
        <taxon>Gnathifera</taxon>
        <taxon>Rotifera</taxon>
        <taxon>Eurotatoria</taxon>
        <taxon>Bdelloidea</taxon>
        <taxon>Philodinida</taxon>
        <taxon>Philodinidae</taxon>
        <taxon>Rotaria</taxon>
    </lineage>
</organism>
<accession>A0A821FXZ5</accession>
<dbReference type="Pfam" id="PF00474">
    <property type="entry name" value="SSF"/>
    <property type="match status" value="1"/>
</dbReference>
<evidence type="ECO:0000256" key="9">
    <source>
        <dbReference type="ARBA" id="ARBA00023136"/>
    </source>
</evidence>
<sequence length="271" mass="30019">MKAVISTDVTQAILMLLTSILSTIFGVIHVGGIQKVFDIALTVQHLTYRLDIHFGVLLLEVVVILTQIAWLSFTLYVAFIGLCGCIIYAKYNQCDHLRTKRFSKPDQSYPVFVLETLGQYPGLTGLFTGGSLSASLSTISSGINSMATVIVEDIYKRIIVDHSMSRRKQEFVSKIRSLLILFFAFIVSYLVDHVPLIIFQLAGSFVPPILGIYLLGFFAPQVNSRCSGSIVFVHNISNMDSPRSSSDPKTVDQSLLISWKDALLPYSSNKV</sequence>
<evidence type="ECO:0000256" key="8">
    <source>
        <dbReference type="ARBA" id="ARBA00023065"/>
    </source>
</evidence>
<evidence type="ECO:0000256" key="2">
    <source>
        <dbReference type="ARBA" id="ARBA00006434"/>
    </source>
</evidence>
<reference evidence="13" key="1">
    <citation type="submission" date="2021-02" db="EMBL/GenBank/DDBJ databases">
        <authorList>
            <person name="Nowell W R."/>
        </authorList>
    </citation>
    <scope>NUCLEOTIDE SEQUENCE</scope>
</reference>
<evidence type="ECO:0000256" key="12">
    <source>
        <dbReference type="SAM" id="Phobius"/>
    </source>
</evidence>
<dbReference type="GO" id="GO:0015293">
    <property type="term" value="F:symporter activity"/>
    <property type="evidence" value="ECO:0007669"/>
    <property type="project" value="TreeGrafter"/>
</dbReference>
<evidence type="ECO:0000256" key="3">
    <source>
        <dbReference type="ARBA" id="ARBA00022448"/>
    </source>
</evidence>
<dbReference type="Gene3D" id="1.20.1730.10">
    <property type="entry name" value="Sodium/glucose cotransporter"/>
    <property type="match status" value="2"/>
</dbReference>
<keyword evidence="9 12" id="KW-0472">Membrane</keyword>
<comment type="subcellular location">
    <subcellularLocation>
        <location evidence="1">Cell membrane</location>
        <topology evidence="1">Multi-pass membrane protein</topology>
    </subcellularLocation>
</comment>
<evidence type="ECO:0000256" key="11">
    <source>
        <dbReference type="RuleBase" id="RU362091"/>
    </source>
</evidence>
<keyword evidence="5 12" id="KW-0812">Transmembrane</keyword>
<name>A0A821FXZ5_9BILA</name>
<dbReference type="InterPro" id="IPR038377">
    <property type="entry name" value="Na/Glc_symporter_sf"/>
</dbReference>
<dbReference type="InterPro" id="IPR051163">
    <property type="entry name" value="Sodium:Solute_Symporter_SSF"/>
</dbReference>
<evidence type="ECO:0000256" key="1">
    <source>
        <dbReference type="ARBA" id="ARBA00004651"/>
    </source>
</evidence>
<evidence type="ECO:0000256" key="6">
    <source>
        <dbReference type="ARBA" id="ARBA00022989"/>
    </source>
</evidence>
<dbReference type="InterPro" id="IPR001734">
    <property type="entry name" value="Na/solute_symporter"/>
</dbReference>
<feature type="transmembrane region" description="Helical" evidence="12">
    <location>
        <begin position="171"/>
        <end position="191"/>
    </location>
</feature>
<protein>
    <submittedName>
        <fullName evidence="13">Uncharacterized protein</fullName>
    </submittedName>
</protein>
<comment type="caution">
    <text evidence="13">The sequence shown here is derived from an EMBL/GenBank/DDBJ whole genome shotgun (WGS) entry which is preliminary data.</text>
</comment>
<keyword evidence="7" id="KW-0915">Sodium</keyword>
<feature type="transmembrane region" description="Helical" evidence="12">
    <location>
        <begin position="12"/>
        <end position="31"/>
    </location>
</feature>
<dbReference type="PROSITE" id="PS50283">
    <property type="entry name" value="NA_SOLUT_SYMP_3"/>
    <property type="match status" value="1"/>
</dbReference>
<keyword evidence="3" id="KW-0813">Transport</keyword>
<dbReference type="Proteomes" id="UP000663838">
    <property type="component" value="Unassembled WGS sequence"/>
</dbReference>
<dbReference type="AlphaFoldDB" id="A0A821FXZ5"/>
<evidence type="ECO:0000256" key="10">
    <source>
        <dbReference type="ARBA" id="ARBA00023201"/>
    </source>
</evidence>
<evidence type="ECO:0000313" key="14">
    <source>
        <dbReference type="Proteomes" id="UP000663838"/>
    </source>
</evidence>
<feature type="transmembrane region" description="Helical" evidence="12">
    <location>
        <begin position="75"/>
        <end position="91"/>
    </location>
</feature>
<keyword evidence="10" id="KW-0739">Sodium transport</keyword>
<dbReference type="PANTHER" id="PTHR42985">
    <property type="entry name" value="SODIUM-COUPLED MONOCARBOXYLATE TRANSPORTER"/>
    <property type="match status" value="1"/>
</dbReference>